<feature type="transmembrane region" description="Helical" evidence="1">
    <location>
        <begin position="160"/>
        <end position="178"/>
    </location>
</feature>
<comment type="caution">
    <text evidence="2">The sequence shown here is derived from an EMBL/GenBank/DDBJ whole genome shotgun (WGS) entry which is preliminary data.</text>
</comment>
<proteinExistence type="predicted"/>
<sequence>MTRLSHRLIGLWPKPKLLSLVFFVLLIPLFFPKIASASPQEFIQAVQEGNNLQWYLGGSSGMLATTADSLLIGIVGAYDEQGNLISTGALHTSGVLMAYLYNKPASSVDYLAYLMNNSGLAKSAYAQGEGWNFLTNTRIGGPNGNNSQAILILWRISRDIVYLFYIVIFVIIGFMIMFRSKLNPQTSVNIQLALPGIIVSLILVTFSYAISGLIIDTVFLSHKLIEAVYFSTNTKPFYELLPPAGTGKMPYSDVVKNMDIISALLLPGQTVGSLPSPWLGLDVFTQFGDFLTNGIGNSLKNLFGAGGGNFFSNFIPLIFAFTILGVGIKIFFALITKYVTLILSTIFSPFAFLMSAFPGRSEGIGAFIRTMLSAALTFPATAFMFFLSAFFVSGKIVLDLNPLPPLNKVGIFAPGSATTGLAGGQILEPLIAIGILMAATQIPQAIDQALGAKPGIAGAATPDVSSALSKIPIIGSLLR</sequence>
<feature type="transmembrane region" description="Helical" evidence="1">
    <location>
        <begin position="371"/>
        <end position="392"/>
    </location>
</feature>
<keyword evidence="1" id="KW-0472">Membrane</keyword>
<keyword evidence="1" id="KW-0812">Transmembrane</keyword>
<evidence type="ECO:0000256" key="1">
    <source>
        <dbReference type="SAM" id="Phobius"/>
    </source>
</evidence>
<name>A0A1F5G761_9BACT</name>
<accession>A0A1F5G761</accession>
<feature type="transmembrane region" description="Helical" evidence="1">
    <location>
        <begin position="53"/>
        <end position="78"/>
    </location>
</feature>
<dbReference type="EMBL" id="MFAY01000055">
    <property type="protein sequence ID" value="OGD87702.1"/>
    <property type="molecule type" value="Genomic_DNA"/>
</dbReference>
<protein>
    <submittedName>
        <fullName evidence="2">Uncharacterized protein</fullName>
    </submittedName>
</protein>
<feature type="transmembrane region" description="Helical" evidence="1">
    <location>
        <begin position="190"/>
        <end position="215"/>
    </location>
</feature>
<dbReference type="AlphaFoldDB" id="A0A1F5G761"/>
<gene>
    <name evidence="2" type="ORF">A2693_03935</name>
</gene>
<dbReference type="Proteomes" id="UP000178577">
    <property type="component" value="Unassembled WGS sequence"/>
</dbReference>
<evidence type="ECO:0000313" key="2">
    <source>
        <dbReference type="EMBL" id="OGD87702.1"/>
    </source>
</evidence>
<feature type="transmembrane region" description="Helical" evidence="1">
    <location>
        <begin position="310"/>
        <end position="332"/>
    </location>
</feature>
<reference evidence="2 3" key="1">
    <citation type="journal article" date="2016" name="Nat. Commun.">
        <title>Thousands of microbial genomes shed light on interconnected biogeochemical processes in an aquifer system.</title>
        <authorList>
            <person name="Anantharaman K."/>
            <person name="Brown C.T."/>
            <person name="Hug L.A."/>
            <person name="Sharon I."/>
            <person name="Castelle C.J."/>
            <person name="Probst A.J."/>
            <person name="Thomas B.C."/>
            <person name="Singh A."/>
            <person name="Wilkins M.J."/>
            <person name="Karaoz U."/>
            <person name="Brodie E.L."/>
            <person name="Williams K.H."/>
            <person name="Hubbard S.S."/>
            <person name="Banfield J.F."/>
        </authorList>
    </citation>
    <scope>NUCLEOTIDE SEQUENCE [LARGE SCALE GENOMIC DNA]</scope>
</reference>
<evidence type="ECO:0000313" key="3">
    <source>
        <dbReference type="Proteomes" id="UP000178577"/>
    </source>
</evidence>
<keyword evidence="1" id="KW-1133">Transmembrane helix</keyword>
<feature type="transmembrane region" description="Helical" evidence="1">
    <location>
        <begin position="338"/>
        <end position="359"/>
    </location>
</feature>
<organism evidence="2 3">
    <name type="scientific">Candidatus Curtissbacteria bacterium RIFCSPHIGHO2_01_FULL_40_12</name>
    <dbReference type="NCBI Taxonomy" id="1797710"/>
    <lineage>
        <taxon>Bacteria</taxon>
        <taxon>Candidatus Curtissiibacteriota</taxon>
    </lineage>
</organism>